<gene>
    <name evidence="2" type="ORF">BC739_009389</name>
</gene>
<dbReference type="Proteomes" id="UP000517916">
    <property type="component" value="Unassembled WGS sequence"/>
</dbReference>
<comment type="caution">
    <text evidence="2">The sequence shown here is derived from an EMBL/GenBank/DDBJ whole genome shotgun (WGS) entry which is preliminary data.</text>
</comment>
<dbReference type="EMBL" id="JACJID010000011">
    <property type="protein sequence ID" value="MBA8932130.1"/>
    <property type="molecule type" value="Genomic_DNA"/>
</dbReference>
<evidence type="ECO:0000313" key="2">
    <source>
        <dbReference type="EMBL" id="MBA8932130.1"/>
    </source>
</evidence>
<keyword evidence="3" id="KW-1185">Reference proteome</keyword>
<dbReference type="RefSeq" id="WP_182840655.1">
    <property type="nucleotide sequence ID" value="NZ_BAAABQ010000083.1"/>
</dbReference>
<reference evidence="2 3" key="1">
    <citation type="submission" date="2020-08" db="EMBL/GenBank/DDBJ databases">
        <title>Genomic Encyclopedia of Archaeal and Bacterial Type Strains, Phase II (KMG-II): from individual species to whole genera.</title>
        <authorList>
            <person name="Goeker M."/>
        </authorList>
    </citation>
    <scope>NUCLEOTIDE SEQUENCE [LARGE SCALE GENOMIC DNA]</scope>
    <source>
        <strain evidence="2 3">DSM 43850</strain>
    </source>
</reference>
<accession>A0ABR6BZK3</accession>
<protein>
    <submittedName>
        <fullName evidence="2">Uncharacterized protein</fullName>
    </submittedName>
</protein>
<sequence length="101" mass="11186">MSFLDRFRRDRRPHQYAAPRMGYTAIPLTPDEVALYVEAQQEAHRSVRRARPDIGGASSWSTMQANEMLRRAGIAAAQGGGSPLDRRPARHIPGAGLLLPH</sequence>
<organism evidence="2 3">
    <name type="scientific">Kutzneria viridogrisea</name>
    <dbReference type="NCBI Taxonomy" id="47990"/>
    <lineage>
        <taxon>Bacteria</taxon>
        <taxon>Bacillati</taxon>
        <taxon>Actinomycetota</taxon>
        <taxon>Actinomycetes</taxon>
        <taxon>Pseudonocardiales</taxon>
        <taxon>Pseudonocardiaceae</taxon>
        <taxon>Kutzneria</taxon>
    </lineage>
</organism>
<evidence type="ECO:0000313" key="3">
    <source>
        <dbReference type="Proteomes" id="UP000517916"/>
    </source>
</evidence>
<feature type="region of interest" description="Disordered" evidence="1">
    <location>
        <begin position="76"/>
        <end position="101"/>
    </location>
</feature>
<proteinExistence type="predicted"/>
<name>A0ABR6BZK3_9PSEU</name>
<evidence type="ECO:0000256" key="1">
    <source>
        <dbReference type="SAM" id="MobiDB-lite"/>
    </source>
</evidence>